<dbReference type="EMBL" id="KM982403">
    <property type="protein sequence ID" value="AKI80893.1"/>
    <property type="molecule type" value="Genomic_DNA"/>
</dbReference>
<accession>A0A0G2Y4X8</accession>
<proteinExistence type="predicted"/>
<dbReference type="Proteomes" id="UP000201519">
    <property type="component" value="Segment"/>
</dbReference>
<evidence type="ECO:0000313" key="1">
    <source>
        <dbReference type="EMBL" id="ADO18075.1"/>
    </source>
</evidence>
<dbReference type="Proteomes" id="UP000240552">
    <property type="component" value="Segment"/>
</dbReference>
<organismHost>
    <name type="scientific">Acanthamoeba polyphaga</name>
    <name type="common">Amoeba</name>
    <dbReference type="NCBI Taxonomy" id="5757"/>
</organismHost>
<dbReference type="EMBL" id="HQ336222">
    <property type="protein sequence ID" value="ADO18075.1"/>
    <property type="molecule type" value="Genomic_DNA"/>
</dbReference>
<dbReference type="Proteomes" id="UP000274448">
    <property type="component" value="Segment"/>
</dbReference>
<reference evidence="1 4" key="2">
    <citation type="journal article" date="2011" name="Virol. J.">
        <title>Breaking the 1000-gene barrier for Mimivirus using ultra-deep genome and transcriptome sequencing.</title>
        <authorList>
            <person name="Legendre M."/>
            <person name="Santini S."/>
            <person name="Rico A."/>
            <person name="Abergel C."/>
            <person name="Claverie J.M."/>
        </authorList>
    </citation>
    <scope>NUCLEOTIDE SEQUENCE [LARGE SCALE GENOMIC DNA]</scope>
</reference>
<gene>
    <name evidence="1" type="primary">L236</name>
    <name evidence="2" type="ORF">MIMI_L236</name>
</gene>
<dbReference type="EMBL" id="JN036606">
    <property type="protein sequence ID" value="AEJ34472.1"/>
    <property type="molecule type" value="Genomic_DNA"/>
</dbReference>
<dbReference type="RefSeq" id="YP_003986732.1">
    <property type="nucleotide sequence ID" value="NC_014649.1"/>
</dbReference>
<protein>
    <submittedName>
        <fullName evidence="2">Uncharacterized protein L236</fullName>
    </submittedName>
</protein>
<reference evidence="2 5" key="1">
    <citation type="journal article" date="2011" name="Proc. Natl. Acad. Sci. U.S.A.">
        <title>Mimivirus shows dramatic genome reduction after intraamoebal culture.</title>
        <authorList>
            <person name="Boyer M."/>
            <person name="Azza S."/>
            <person name="Barrassi L."/>
            <person name="Klose T."/>
            <person name="Campocasso A."/>
            <person name="Pagnier I."/>
            <person name="Fournous G."/>
            <person name="Borg A."/>
            <person name="Robert C."/>
            <person name="Zhang X."/>
            <person name="Desnues C."/>
            <person name="Henrissat B."/>
            <person name="Rossmann M.G."/>
            <person name="La Scola B."/>
            <person name="Raoult D."/>
        </authorList>
    </citation>
    <scope>NUCLEOTIDE SEQUENCE [LARGE SCALE GENOMIC DNA]</scope>
    <source>
        <strain evidence="2">M4</strain>
    </source>
</reference>
<dbReference type="GeneID" id="9924843"/>
<evidence type="ECO:0000313" key="6">
    <source>
        <dbReference type="Proteomes" id="UP000274448"/>
    </source>
</evidence>
<dbReference type="OrthoDB" id="22452at10239"/>
<evidence type="ECO:0000313" key="5">
    <source>
        <dbReference type="Proteomes" id="UP000240552"/>
    </source>
</evidence>
<evidence type="ECO:0000313" key="2">
    <source>
        <dbReference type="EMBL" id="AEJ34472.1"/>
    </source>
</evidence>
<sequence length="148" mass="17764">MYQPNFSTICNHNRLKRIDDNFVRCLDCGLSLINQVKILPNKTRQDFSKENKSFLRNFDRNFSNLIEQVDEESSVPTYKYYTDRKWLNLIKINNIVQFQTNPPKYEVFINGEKSYLTQKQIDRIIQTLGVIHIDEDQYNYIARSMRKN</sequence>
<dbReference type="KEGG" id="vg:9924843"/>
<evidence type="ECO:0000313" key="3">
    <source>
        <dbReference type="EMBL" id="AKI80893.1"/>
    </source>
</evidence>
<keyword evidence="4" id="KW-1185">Reference proteome</keyword>
<evidence type="ECO:0000313" key="4">
    <source>
        <dbReference type="Proteomes" id="UP000201519"/>
    </source>
</evidence>
<organism evidence="1 4">
    <name type="scientific">Acanthamoeba polyphaga mimivirus</name>
    <name type="common">APMV</name>
    <dbReference type="NCBI Taxonomy" id="212035"/>
    <lineage>
        <taxon>Viruses</taxon>
        <taxon>Varidnaviria</taxon>
        <taxon>Bamfordvirae</taxon>
        <taxon>Nucleocytoviricota</taxon>
        <taxon>Megaviricetes</taxon>
        <taxon>Imitervirales</taxon>
        <taxon>Mimiviridae</taxon>
        <taxon>Megamimivirinae</taxon>
        <taxon>Mimivirus</taxon>
        <taxon>Mimivirus bradfordmassiliense</taxon>
    </lineage>
</organism>
<name>A0A0G2Y4X8_MIMIV</name>
<accession>E3VZC4</accession>
<reference evidence="3 6" key="3">
    <citation type="submission" date="2014-10" db="EMBL/GenBank/DDBJ databases">
        <title>Pan-genome analysis of Brazilian lineage A amoebal mimiviruses.</title>
        <authorList>
            <person name="Assis F.L."/>
            <person name="Abrahao J.S."/>
            <person name="Kroon E.G."/>
            <person name="Dornas F.P."/>
            <person name="Andrade K.R."/>
            <person name="Borato P.V.M."/>
            <person name="Pilotto M.R."/>
            <person name="Benamar S."/>
            <person name="LaScola B."/>
            <person name="Colson P."/>
        </authorList>
    </citation>
    <scope>NUCLEOTIDE SEQUENCE [LARGE SCALE GENOMIC DNA]</scope>
    <source>
        <strain evidence="3 6">Amazonia</strain>
    </source>
</reference>